<gene>
    <name evidence="3" type="ORF">IZO911_LOCUS26838</name>
    <name evidence="4" type="ORF">KXQ929_LOCUS12190</name>
</gene>
<comment type="caution">
    <text evidence="4">The sequence shown here is derived from an EMBL/GenBank/DDBJ whole genome shotgun (WGS) entry which is preliminary data.</text>
</comment>
<feature type="region of interest" description="Disordered" evidence="2">
    <location>
        <begin position="1"/>
        <end position="27"/>
    </location>
</feature>
<evidence type="ECO:0000313" key="4">
    <source>
        <dbReference type="EMBL" id="CAF3717689.1"/>
    </source>
</evidence>
<reference evidence="4" key="1">
    <citation type="submission" date="2021-02" db="EMBL/GenBank/DDBJ databases">
        <authorList>
            <person name="Nowell W R."/>
        </authorList>
    </citation>
    <scope>NUCLEOTIDE SEQUENCE</scope>
</reference>
<organism evidence="4 5">
    <name type="scientific">Adineta steineri</name>
    <dbReference type="NCBI Taxonomy" id="433720"/>
    <lineage>
        <taxon>Eukaryota</taxon>
        <taxon>Metazoa</taxon>
        <taxon>Spiralia</taxon>
        <taxon>Gnathifera</taxon>
        <taxon>Rotifera</taxon>
        <taxon>Eurotatoria</taxon>
        <taxon>Bdelloidea</taxon>
        <taxon>Adinetida</taxon>
        <taxon>Adinetidae</taxon>
        <taxon>Adineta</taxon>
    </lineage>
</organism>
<feature type="region of interest" description="Disordered" evidence="2">
    <location>
        <begin position="249"/>
        <end position="278"/>
    </location>
</feature>
<dbReference type="AlphaFoldDB" id="A0A818VY87"/>
<keyword evidence="1" id="KW-0175">Coiled coil</keyword>
<feature type="coiled-coil region" evidence="1">
    <location>
        <begin position="85"/>
        <end position="224"/>
    </location>
</feature>
<proteinExistence type="predicted"/>
<protein>
    <submittedName>
        <fullName evidence="4">Uncharacterized protein</fullName>
    </submittedName>
</protein>
<dbReference type="EMBL" id="CAJOBB010000621">
    <property type="protein sequence ID" value="CAF3717689.1"/>
    <property type="molecule type" value="Genomic_DNA"/>
</dbReference>
<name>A0A818VY87_9BILA</name>
<dbReference type="EMBL" id="CAJNOE010000356">
    <property type="protein sequence ID" value="CAF1170002.1"/>
    <property type="molecule type" value="Genomic_DNA"/>
</dbReference>
<accession>A0A818VY87</accession>
<feature type="compositionally biased region" description="Polar residues" evidence="2">
    <location>
        <begin position="9"/>
        <end position="20"/>
    </location>
</feature>
<evidence type="ECO:0000313" key="5">
    <source>
        <dbReference type="Proteomes" id="UP000663868"/>
    </source>
</evidence>
<evidence type="ECO:0000256" key="1">
    <source>
        <dbReference type="SAM" id="Coils"/>
    </source>
</evidence>
<feature type="compositionally biased region" description="Gly residues" evidence="2">
    <location>
        <begin position="264"/>
        <end position="278"/>
    </location>
</feature>
<dbReference type="Proteomes" id="UP000663860">
    <property type="component" value="Unassembled WGS sequence"/>
</dbReference>
<feature type="compositionally biased region" description="Basic and acidic residues" evidence="2">
    <location>
        <begin position="250"/>
        <end position="263"/>
    </location>
</feature>
<evidence type="ECO:0000313" key="3">
    <source>
        <dbReference type="EMBL" id="CAF1170002.1"/>
    </source>
</evidence>
<evidence type="ECO:0000256" key="2">
    <source>
        <dbReference type="SAM" id="MobiDB-lite"/>
    </source>
</evidence>
<sequence>MATAKPPGVTSSISTSNQSTRTKDDPTVLKNKVAELERQVAEYKTKLDELRRAKATTVVKLEKEYVNTSIPGLNRPEKTKPCEKCEEYEKLLDNERKSNAQLKKLIEQKDKQPTTNSGPCTKCFELKKLLDIEKENNKQLTEQLKLEKRQTEEERNAKEVLDQALDITQMDLVEARNLCEALRVENHDYKNTYERMRKEHSEKMADLCQREEEAKKQVATWEQMYREWMATMERRVNNLQVTNEELSTWLHDENEISPHRRTDGGAGAAGGGGGNQRR</sequence>
<dbReference type="Proteomes" id="UP000663868">
    <property type="component" value="Unassembled WGS sequence"/>
</dbReference>